<dbReference type="AlphaFoldDB" id="A0AAV1R7M3"/>
<dbReference type="InterPro" id="IPR011600">
    <property type="entry name" value="Pept_C14_caspase"/>
</dbReference>
<proteinExistence type="inferred from homology"/>
<dbReference type="PANTHER" id="PTHR48104:SF16">
    <property type="entry name" value="PEPTIDASE C14 CASPASE DOMAIN-CONTAINING PROTEIN"/>
    <property type="match status" value="1"/>
</dbReference>
<keyword evidence="5" id="KW-1185">Reference proteome</keyword>
<sequence>MKPTSSQDRGQSSFRSFVAKRSTKLSRSGTGSSKSYKSLNSTPSPLLSSKSLSGARPSRKRALLIGVTYMKSKHELKGTIIDVKRIRSLLLDTFKFPRENILVLTEEESEPAFVPTKKSIENSFKWLVDDCQAGDSLVFYFSGHGVRQPDMDSDESDGFDETICPVDFMQAGSITDDAIRSSIVRPLKNGVTLNAIVDACHSGTVLDLPFVYNIREKKWEKSGRSKDEKGTNGGLAISISACEDRQFAADTSSCIGKSSMTGGAMTYILIEIAKKNPEMTYGTLLDSIYNYIQKANKGGCLPGIFKKVLNDIISQRPQLSASEEFDIYDRSFVL</sequence>
<feature type="compositionally biased region" description="Polar residues" evidence="2">
    <location>
        <begin position="1"/>
        <end position="15"/>
    </location>
</feature>
<dbReference type="InterPro" id="IPR029030">
    <property type="entry name" value="Caspase-like_dom_sf"/>
</dbReference>
<dbReference type="SUPFAM" id="SSF52129">
    <property type="entry name" value="Caspase-like"/>
    <property type="match status" value="1"/>
</dbReference>
<organism evidence="4 5">
    <name type="scientific">Dovyalis caffra</name>
    <dbReference type="NCBI Taxonomy" id="77055"/>
    <lineage>
        <taxon>Eukaryota</taxon>
        <taxon>Viridiplantae</taxon>
        <taxon>Streptophyta</taxon>
        <taxon>Embryophyta</taxon>
        <taxon>Tracheophyta</taxon>
        <taxon>Spermatophyta</taxon>
        <taxon>Magnoliopsida</taxon>
        <taxon>eudicotyledons</taxon>
        <taxon>Gunneridae</taxon>
        <taxon>Pentapetalae</taxon>
        <taxon>rosids</taxon>
        <taxon>fabids</taxon>
        <taxon>Malpighiales</taxon>
        <taxon>Salicaceae</taxon>
        <taxon>Flacourtieae</taxon>
        <taxon>Dovyalis</taxon>
    </lineage>
</organism>
<dbReference type="GO" id="GO:0004197">
    <property type="term" value="F:cysteine-type endopeptidase activity"/>
    <property type="evidence" value="ECO:0007669"/>
    <property type="project" value="InterPro"/>
</dbReference>
<comment type="caution">
    <text evidence="4">The sequence shown here is derived from an EMBL/GenBank/DDBJ whole genome shotgun (WGS) entry which is preliminary data.</text>
</comment>
<name>A0AAV1R7M3_9ROSI</name>
<feature type="domain" description="Peptidase C14 caspase" evidence="3">
    <location>
        <begin position="59"/>
        <end position="320"/>
    </location>
</feature>
<evidence type="ECO:0000256" key="1">
    <source>
        <dbReference type="ARBA" id="ARBA00009005"/>
    </source>
</evidence>
<accession>A0AAV1R7M3</accession>
<dbReference type="Pfam" id="PF00656">
    <property type="entry name" value="Peptidase_C14"/>
    <property type="match status" value="1"/>
</dbReference>
<dbReference type="GO" id="GO:0005737">
    <property type="term" value="C:cytoplasm"/>
    <property type="evidence" value="ECO:0007669"/>
    <property type="project" value="TreeGrafter"/>
</dbReference>
<evidence type="ECO:0000259" key="3">
    <source>
        <dbReference type="Pfam" id="PF00656"/>
    </source>
</evidence>
<gene>
    <name evidence="4" type="ORF">DCAF_LOCUS6203</name>
</gene>
<evidence type="ECO:0000313" key="4">
    <source>
        <dbReference type="EMBL" id="CAK7328479.1"/>
    </source>
</evidence>
<comment type="similarity">
    <text evidence="1">Belongs to the peptidase C14B family.</text>
</comment>
<evidence type="ECO:0000256" key="2">
    <source>
        <dbReference type="SAM" id="MobiDB-lite"/>
    </source>
</evidence>
<protein>
    <recommendedName>
        <fullName evidence="3">Peptidase C14 caspase domain-containing protein</fullName>
    </recommendedName>
</protein>
<feature type="compositionally biased region" description="Polar residues" evidence="2">
    <location>
        <begin position="25"/>
        <end position="36"/>
    </location>
</feature>
<feature type="compositionally biased region" description="Low complexity" evidence="2">
    <location>
        <begin position="37"/>
        <end position="53"/>
    </location>
</feature>
<dbReference type="Proteomes" id="UP001314170">
    <property type="component" value="Unassembled WGS sequence"/>
</dbReference>
<dbReference type="EMBL" id="CAWUPB010000893">
    <property type="protein sequence ID" value="CAK7328479.1"/>
    <property type="molecule type" value="Genomic_DNA"/>
</dbReference>
<feature type="region of interest" description="Disordered" evidence="2">
    <location>
        <begin position="1"/>
        <end position="54"/>
    </location>
</feature>
<dbReference type="Gene3D" id="3.40.50.12660">
    <property type="match status" value="1"/>
</dbReference>
<evidence type="ECO:0000313" key="5">
    <source>
        <dbReference type="Proteomes" id="UP001314170"/>
    </source>
</evidence>
<dbReference type="PANTHER" id="PTHR48104">
    <property type="entry name" value="METACASPASE-4"/>
    <property type="match status" value="1"/>
</dbReference>
<dbReference type="GO" id="GO:0006508">
    <property type="term" value="P:proteolysis"/>
    <property type="evidence" value="ECO:0007669"/>
    <property type="project" value="InterPro"/>
</dbReference>
<dbReference type="InterPro" id="IPR050452">
    <property type="entry name" value="Metacaspase"/>
</dbReference>
<reference evidence="4 5" key="1">
    <citation type="submission" date="2024-01" db="EMBL/GenBank/DDBJ databases">
        <authorList>
            <person name="Waweru B."/>
        </authorList>
    </citation>
    <scope>NUCLEOTIDE SEQUENCE [LARGE SCALE GENOMIC DNA]</scope>
</reference>